<dbReference type="InterPro" id="IPR022488">
    <property type="entry name" value="PPK2-related"/>
</dbReference>
<keyword evidence="5" id="KW-1185">Reference proteome</keyword>
<organism evidence="4 5">
    <name type="scientific">Stappia sediminis</name>
    <dbReference type="NCBI Taxonomy" id="2692190"/>
    <lineage>
        <taxon>Bacteria</taxon>
        <taxon>Pseudomonadati</taxon>
        <taxon>Pseudomonadota</taxon>
        <taxon>Alphaproteobacteria</taxon>
        <taxon>Hyphomicrobiales</taxon>
        <taxon>Stappiaceae</taxon>
        <taxon>Stappia</taxon>
    </lineage>
</organism>
<evidence type="ECO:0000256" key="1">
    <source>
        <dbReference type="ARBA" id="ARBA00023310"/>
    </source>
</evidence>
<dbReference type="SUPFAM" id="SSF52540">
    <property type="entry name" value="P-loop containing nucleoside triphosphate hydrolases"/>
    <property type="match status" value="2"/>
</dbReference>
<dbReference type="NCBIfam" id="TIGR03708">
    <property type="entry name" value="poly_P_AMP_trns"/>
    <property type="match status" value="1"/>
</dbReference>
<evidence type="ECO:0000256" key="2">
    <source>
        <dbReference type="ARBA" id="ARBA00024500"/>
    </source>
</evidence>
<dbReference type="GO" id="GO:0043751">
    <property type="term" value="F:polyphosphate:AMP phosphotransferase activity"/>
    <property type="evidence" value="ECO:0007669"/>
    <property type="project" value="InterPro"/>
</dbReference>
<dbReference type="Gene3D" id="3.40.50.300">
    <property type="entry name" value="P-loop containing nucleotide triphosphate hydrolases"/>
    <property type="match status" value="2"/>
</dbReference>
<dbReference type="InterPro" id="IPR022489">
    <property type="entry name" value="PolyP_AMP_Tfrase"/>
</dbReference>
<keyword evidence="4" id="KW-0808">Transferase</keyword>
<accession>A0A7X3LTC0</accession>
<comment type="catalytic activity">
    <reaction evidence="2">
        <text>[phosphate](n) + ATP = [phosphate](n+1) + ADP</text>
        <dbReference type="Rhea" id="RHEA:19573"/>
        <dbReference type="Rhea" id="RHEA-COMP:9859"/>
        <dbReference type="Rhea" id="RHEA-COMP:14280"/>
        <dbReference type="ChEBI" id="CHEBI:16838"/>
        <dbReference type="ChEBI" id="CHEBI:30616"/>
        <dbReference type="ChEBI" id="CHEBI:456216"/>
    </reaction>
    <physiologicalReaction direction="right-to-left" evidence="2">
        <dbReference type="Rhea" id="RHEA:19575"/>
    </physiologicalReaction>
</comment>
<dbReference type="PANTHER" id="PTHR34383:SF3">
    <property type="entry name" value="POLYPHOSPHATE:AMP PHOSPHOTRANSFERASE"/>
    <property type="match status" value="1"/>
</dbReference>
<evidence type="ECO:0000259" key="3">
    <source>
        <dbReference type="Pfam" id="PF03976"/>
    </source>
</evidence>
<dbReference type="GO" id="GO:0006754">
    <property type="term" value="P:ATP biosynthetic process"/>
    <property type="evidence" value="ECO:0007669"/>
    <property type="project" value="UniProtKB-KW"/>
</dbReference>
<dbReference type="Proteomes" id="UP000433101">
    <property type="component" value="Unassembled WGS sequence"/>
</dbReference>
<dbReference type="Pfam" id="PF03976">
    <property type="entry name" value="PPK2"/>
    <property type="match status" value="2"/>
</dbReference>
<dbReference type="PANTHER" id="PTHR34383">
    <property type="entry name" value="POLYPHOSPHATE:AMP PHOSPHOTRANSFERASE-RELATED"/>
    <property type="match status" value="1"/>
</dbReference>
<dbReference type="RefSeq" id="WP_160774921.1">
    <property type="nucleotide sequence ID" value="NZ_WUMV01000003.1"/>
</dbReference>
<evidence type="ECO:0000313" key="4">
    <source>
        <dbReference type="EMBL" id="MXN64660.1"/>
    </source>
</evidence>
<protein>
    <submittedName>
        <fullName evidence="4">Polyphosphate:AMP phosphotransferase</fullName>
    </submittedName>
</protein>
<dbReference type="GO" id="GO:0006797">
    <property type="term" value="P:polyphosphate metabolic process"/>
    <property type="evidence" value="ECO:0007669"/>
    <property type="project" value="InterPro"/>
</dbReference>
<dbReference type="EMBL" id="WUMV01000003">
    <property type="protein sequence ID" value="MXN64660.1"/>
    <property type="molecule type" value="Genomic_DNA"/>
</dbReference>
<feature type="domain" description="Polyphosphate kinase-2-related" evidence="3">
    <location>
        <begin position="266"/>
        <end position="487"/>
    </location>
</feature>
<gene>
    <name evidence="4" type="primary">pap</name>
    <name evidence="4" type="ORF">GR183_07065</name>
</gene>
<evidence type="ECO:0000313" key="5">
    <source>
        <dbReference type="Proteomes" id="UP000433101"/>
    </source>
</evidence>
<dbReference type="InterPro" id="IPR027417">
    <property type="entry name" value="P-loop_NTPase"/>
</dbReference>
<name>A0A7X3LTC0_9HYPH</name>
<sequence length="489" mass="57050">MFKSAEMPQTLSKEDFKQLEPDLRTDLLKAQLQLIEEKKFSVLLVIAGMDGAGKNEAISRLHEWMDPRHLACNAYGEPTEEERLRPPFWRFWRDLPEKGEVSIVVGSWYQLPMRRHATCKCSKSEYELELVRINEFEEMLFNENVLILKFWFDLPLDEQKKRMKALAKKSRRVRHILEEWTRFMGDETARETVEEAAMRTSTAEAPWYVIPALDEEYRDIALGQIINSALRYRLERPEPESIAAPAIVAGTSHRSALDAIDLSAKLGRDEYEKELEHWQQELATLTDKKKFRDTALVAAFEGNDAAGKGGSIRRATRALDPRIYKVHPIAAPSDEEKARPYLWRFWRRIPRKGRIAIFDRSWYGRVLVERIEGYCTEADWMRAYNEINEFERQLVEDDIVVAKFWLAISEEEQLARFKAREETAYKQFKITDEDWRNRLKWGAYAVAAGDMIDRTSTSAAPWTLVSAEDKRHARVTVLKTLCKQLKKAL</sequence>
<comment type="caution">
    <text evidence="4">The sequence shown here is derived from an EMBL/GenBank/DDBJ whole genome shotgun (WGS) entry which is preliminary data.</text>
</comment>
<reference evidence="4 5" key="1">
    <citation type="submission" date="2019-12" db="EMBL/GenBank/DDBJ databases">
        <authorList>
            <person name="Li M."/>
        </authorList>
    </citation>
    <scope>NUCLEOTIDE SEQUENCE [LARGE SCALE GENOMIC DNA]</scope>
    <source>
        <strain evidence="4 5">GBMRC 2046</strain>
    </source>
</reference>
<keyword evidence="1" id="KW-0066">ATP synthesis</keyword>
<feature type="domain" description="Polyphosphate kinase-2-related" evidence="3">
    <location>
        <begin position="11"/>
        <end position="233"/>
    </location>
</feature>
<proteinExistence type="predicted"/>
<dbReference type="AlphaFoldDB" id="A0A7X3LTC0"/>